<feature type="transmembrane region" description="Helical" evidence="9">
    <location>
        <begin position="298"/>
        <end position="317"/>
    </location>
</feature>
<dbReference type="InterPro" id="IPR003918">
    <property type="entry name" value="NADH_UbQ_OxRdtase"/>
</dbReference>
<keyword evidence="5 9" id="KW-1133">Transmembrane helix</keyword>
<feature type="transmembrane region" description="Helical" evidence="9">
    <location>
        <begin position="107"/>
        <end position="127"/>
    </location>
</feature>
<evidence type="ECO:0000313" key="13">
    <source>
        <dbReference type="Proteomes" id="UP001189303"/>
    </source>
</evidence>
<evidence type="ECO:0000256" key="4">
    <source>
        <dbReference type="ARBA" id="ARBA00022967"/>
    </source>
</evidence>
<name>A0ABM9IST9_RALPI</name>
<feature type="transmembrane region" description="Helical" evidence="9">
    <location>
        <begin position="164"/>
        <end position="184"/>
    </location>
</feature>
<comment type="similarity">
    <text evidence="2">Belongs to the complex I subunit 4 family.</text>
</comment>
<feature type="domain" description="NADH:quinone oxidoreductase/Mrp antiporter transmembrane" evidence="10">
    <location>
        <begin position="130"/>
        <end position="411"/>
    </location>
</feature>
<protein>
    <submittedName>
        <fullName evidence="12">NADH-quinone oxidoreductase subunit M</fullName>
    </submittedName>
</protein>
<dbReference type="Pfam" id="PF00361">
    <property type="entry name" value="Proton_antipo_M"/>
    <property type="match status" value="1"/>
</dbReference>
<feature type="transmembrane region" description="Helical" evidence="9">
    <location>
        <begin position="205"/>
        <end position="224"/>
    </location>
</feature>
<dbReference type="Proteomes" id="UP001189303">
    <property type="component" value="Unassembled WGS sequence"/>
</dbReference>
<evidence type="ECO:0000256" key="2">
    <source>
        <dbReference type="ARBA" id="ARBA00009025"/>
    </source>
</evidence>
<feature type="transmembrane region" description="Helical" evidence="9">
    <location>
        <begin position="329"/>
        <end position="347"/>
    </location>
</feature>
<dbReference type="RefSeq" id="WP_012762303.1">
    <property type="nucleotide sequence ID" value="NZ_CATWFT010000016.1"/>
</dbReference>
<organism evidence="12 13">
    <name type="scientific">Ralstonia pickettii</name>
    <name type="common">Burkholderia pickettii</name>
    <dbReference type="NCBI Taxonomy" id="329"/>
    <lineage>
        <taxon>Bacteria</taxon>
        <taxon>Pseudomonadati</taxon>
        <taxon>Pseudomonadota</taxon>
        <taxon>Betaproteobacteria</taxon>
        <taxon>Burkholderiales</taxon>
        <taxon>Burkholderiaceae</taxon>
        <taxon>Ralstonia</taxon>
    </lineage>
</organism>
<feature type="transmembrane region" description="Helical" evidence="9">
    <location>
        <begin position="29"/>
        <end position="51"/>
    </location>
</feature>
<keyword evidence="6" id="KW-0520">NAD</keyword>
<sequence length="488" mass="53971">MVLSFAIWLPIFFGVLVLASGSDRNPGYVRWMSLIGSLISFVITLPLITRFDKTTAAMQFVEKSSWIERFHISYYLGVDGISMWFVVLTAFITVIVVIAAWEVITERVAQYMAAFMILSGLMIGVFASLDGLLFYVFFEATLIPMYIIIGVWGGPNRVYAAFKFFLYTLLGSLLTLVALLYLYFHSGTFEILQWHQVKLSMNEQILIFLAFFMAFAVKVPMWPVHTWLPDAHVEAPTGGSVVLAAIMLKLGAYGFLRFSLPIAPDASHSLSAFIIAISLVAVIYIGLVALVQADMKKLVAYSSIAHMGFVTLGFFIFNEIGVEGGIVQMISHGFISGAMFLCIGVLYDRVHSRQIADYGGVVNTMPKFAALSVFFAMANCGLPATSGFVGEFMVILGSVKFNFWIGLLAATALIFGAAYSLWMVKRVIFGDVTHKHVAELKDLNCREFFMLGVLAIATLYMGLYPKPFTDVMHASVVNLLTHVAQSKL</sequence>
<feature type="transmembrane region" description="Helical" evidence="9">
    <location>
        <begin position="443"/>
        <end position="463"/>
    </location>
</feature>
<evidence type="ECO:0000256" key="8">
    <source>
        <dbReference type="RuleBase" id="RU000320"/>
    </source>
</evidence>
<dbReference type="InterPro" id="IPR010227">
    <property type="entry name" value="NADH_Q_OxRdtase_chainM/4"/>
</dbReference>
<dbReference type="PANTHER" id="PTHR43507">
    <property type="entry name" value="NADH-UBIQUINONE OXIDOREDUCTASE CHAIN 4"/>
    <property type="match status" value="1"/>
</dbReference>
<keyword evidence="4" id="KW-1278">Translocase</keyword>
<dbReference type="InterPro" id="IPR000260">
    <property type="entry name" value="NADH4_N"/>
</dbReference>
<accession>A0ABM9IST9</accession>
<feature type="transmembrane region" description="Helical" evidence="9">
    <location>
        <begin position="401"/>
        <end position="422"/>
    </location>
</feature>
<comment type="subcellular location">
    <subcellularLocation>
        <location evidence="1">Endomembrane system</location>
        <topology evidence="1">Multi-pass membrane protein</topology>
    </subcellularLocation>
    <subcellularLocation>
        <location evidence="8">Membrane</location>
        <topology evidence="8">Multi-pass membrane protein</topology>
    </subcellularLocation>
</comment>
<feature type="domain" description="NADH:ubiquinone oxidoreductase chain 4 N-terminal" evidence="11">
    <location>
        <begin position="57"/>
        <end position="120"/>
    </location>
</feature>
<evidence type="ECO:0000256" key="6">
    <source>
        <dbReference type="ARBA" id="ARBA00023027"/>
    </source>
</evidence>
<dbReference type="Pfam" id="PF01059">
    <property type="entry name" value="Oxidored_q5_N"/>
    <property type="match status" value="1"/>
</dbReference>
<keyword evidence="3 8" id="KW-0812">Transmembrane</keyword>
<gene>
    <name evidence="12" type="primary">nuoM</name>
    <name evidence="12" type="ORF">R38712_04143</name>
</gene>
<evidence type="ECO:0000256" key="9">
    <source>
        <dbReference type="SAM" id="Phobius"/>
    </source>
</evidence>
<dbReference type="PRINTS" id="PR01437">
    <property type="entry name" value="NUOXDRDTASE4"/>
</dbReference>
<reference evidence="12 13" key="1">
    <citation type="submission" date="2023-07" db="EMBL/GenBank/DDBJ databases">
        <authorList>
            <person name="Peeters C."/>
        </authorList>
    </citation>
    <scope>NUCLEOTIDE SEQUENCE [LARGE SCALE GENOMIC DNA]</scope>
    <source>
        <strain evidence="12 13">R-38712</strain>
    </source>
</reference>
<dbReference type="EMBL" id="CATWFT010000016">
    <property type="protein sequence ID" value="CAJ0729721.1"/>
    <property type="molecule type" value="Genomic_DNA"/>
</dbReference>
<dbReference type="InterPro" id="IPR001750">
    <property type="entry name" value="ND/Mrp_TM"/>
</dbReference>
<dbReference type="NCBIfam" id="NF004501">
    <property type="entry name" value="PRK05846.1-5"/>
    <property type="match status" value="1"/>
</dbReference>
<feature type="transmembrane region" description="Helical" evidence="9">
    <location>
        <begin position="368"/>
        <end position="389"/>
    </location>
</feature>
<evidence type="ECO:0000256" key="1">
    <source>
        <dbReference type="ARBA" id="ARBA00004127"/>
    </source>
</evidence>
<feature type="transmembrane region" description="Helical" evidence="9">
    <location>
        <begin position="72"/>
        <end position="101"/>
    </location>
</feature>
<evidence type="ECO:0000256" key="3">
    <source>
        <dbReference type="ARBA" id="ARBA00022692"/>
    </source>
</evidence>
<evidence type="ECO:0000259" key="11">
    <source>
        <dbReference type="Pfam" id="PF01059"/>
    </source>
</evidence>
<evidence type="ECO:0000256" key="5">
    <source>
        <dbReference type="ARBA" id="ARBA00022989"/>
    </source>
</evidence>
<evidence type="ECO:0000256" key="7">
    <source>
        <dbReference type="ARBA" id="ARBA00023136"/>
    </source>
</evidence>
<keyword evidence="7 9" id="KW-0472">Membrane</keyword>
<feature type="transmembrane region" description="Helical" evidence="9">
    <location>
        <begin position="270"/>
        <end position="291"/>
    </location>
</feature>
<dbReference type="NCBIfam" id="NF004499">
    <property type="entry name" value="PRK05846.1-3"/>
    <property type="match status" value="1"/>
</dbReference>
<dbReference type="PANTHER" id="PTHR43507:SF1">
    <property type="entry name" value="NADH-UBIQUINONE OXIDOREDUCTASE CHAIN 4"/>
    <property type="match status" value="1"/>
</dbReference>
<dbReference type="NCBIfam" id="TIGR01972">
    <property type="entry name" value="NDH_I_M"/>
    <property type="match status" value="1"/>
</dbReference>
<evidence type="ECO:0000259" key="10">
    <source>
        <dbReference type="Pfam" id="PF00361"/>
    </source>
</evidence>
<comment type="caution">
    <text evidence="12">The sequence shown here is derived from an EMBL/GenBank/DDBJ whole genome shotgun (WGS) entry which is preliminary data.</text>
</comment>
<feature type="transmembrane region" description="Helical" evidence="9">
    <location>
        <begin position="132"/>
        <end position="152"/>
    </location>
</feature>
<keyword evidence="13" id="KW-1185">Reference proteome</keyword>
<evidence type="ECO:0000313" key="12">
    <source>
        <dbReference type="EMBL" id="CAJ0729721.1"/>
    </source>
</evidence>
<proteinExistence type="inferred from homology"/>